<reference evidence="1" key="1">
    <citation type="journal article" date="2020" name="Stud. Mycol.">
        <title>101 Dothideomycetes genomes: a test case for predicting lifestyles and emergence of pathogens.</title>
        <authorList>
            <person name="Haridas S."/>
            <person name="Albert R."/>
            <person name="Binder M."/>
            <person name="Bloem J."/>
            <person name="Labutti K."/>
            <person name="Salamov A."/>
            <person name="Andreopoulos B."/>
            <person name="Baker S."/>
            <person name="Barry K."/>
            <person name="Bills G."/>
            <person name="Bluhm B."/>
            <person name="Cannon C."/>
            <person name="Castanera R."/>
            <person name="Culley D."/>
            <person name="Daum C."/>
            <person name="Ezra D."/>
            <person name="Gonzalez J."/>
            <person name="Henrissat B."/>
            <person name="Kuo A."/>
            <person name="Liang C."/>
            <person name="Lipzen A."/>
            <person name="Lutzoni F."/>
            <person name="Magnuson J."/>
            <person name="Mondo S."/>
            <person name="Nolan M."/>
            <person name="Ohm R."/>
            <person name="Pangilinan J."/>
            <person name="Park H.-J."/>
            <person name="Ramirez L."/>
            <person name="Alfaro M."/>
            <person name="Sun H."/>
            <person name="Tritt A."/>
            <person name="Yoshinaga Y."/>
            <person name="Zwiers L.-H."/>
            <person name="Turgeon B."/>
            <person name="Goodwin S."/>
            <person name="Spatafora J."/>
            <person name="Crous P."/>
            <person name="Grigoriev I."/>
        </authorList>
    </citation>
    <scope>NUCLEOTIDE SEQUENCE</scope>
    <source>
        <strain evidence="1">HMLAC05119</strain>
    </source>
</reference>
<sequence length="115" mass="13348">MFRIYNFLLCYSISQQHNTASSSAWKPLRESCHSKIYRSTHRRQYWPSHISSLYPFVALENLPRTHRKIKGHFDHSLDPHESQTVTLSSCSYEDRFMGARETGLESLILDDGADG</sequence>
<gene>
    <name evidence="1" type="ORF">BDU57DRAFT_508660</name>
</gene>
<organism evidence="1 2">
    <name type="scientific">Ampelomyces quisqualis</name>
    <name type="common">Powdery mildew agent</name>
    <dbReference type="NCBI Taxonomy" id="50730"/>
    <lineage>
        <taxon>Eukaryota</taxon>
        <taxon>Fungi</taxon>
        <taxon>Dikarya</taxon>
        <taxon>Ascomycota</taxon>
        <taxon>Pezizomycotina</taxon>
        <taxon>Dothideomycetes</taxon>
        <taxon>Pleosporomycetidae</taxon>
        <taxon>Pleosporales</taxon>
        <taxon>Pleosporineae</taxon>
        <taxon>Phaeosphaeriaceae</taxon>
        <taxon>Ampelomyces</taxon>
    </lineage>
</organism>
<keyword evidence="2" id="KW-1185">Reference proteome</keyword>
<evidence type="ECO:0000313" key="2">
    <source>
        <dbReference type="Proteomes" id="UP000800096"/>
    </source>
</evidence>
<accession>A0A6A5QYL5</accession>
<name>A0A6A5QYL5_AMPQU</name>
<evidence type="ECO:0000313" key="1">
    <source>
        <dbReference type="EMBL" id="KAF1920379.1"/>
    </source>
</evidence>
<dbReference type="Proteomes" id="UP000800096">
    <property type="component" value="Unassembled WGS sequence"/>
</dbReference>
<dbReference type="EMBL" id="ML979132">
    <property type="protein sequence ID" value="KAF1920379.1"/>
    <property type="molecule type" value="Genomic_DNA"/>
</dbReference>
<proteinExistence type="predicted"/>
<protein>
    <submittedName>
        <fullName evidence="1">Uncharacterized protein</fullName>
    </submittedName>
</protein>
<dbReference type="AlphaFoldDB" id="A0A6A5QYL5"/>
<dbReference type="OrthoDB" id="10263155at2759"/>